<dbReference type="PANTHER" id="PTHR43537:SF50">
    <property type="entry name" value="TRANSCRIPTIONAL REGULATORY PROTEIN"/>
    <property type="match status" value="1"/>
</dbReference>
<dbReference type="SUPFAM" id="SSF48008">
    <property type="entry name" value="GntR ligand-binding domain-like"/>
    <property type="match status" value="1"/>
</dbReference>
<name>A0A1M5U083_9BRAD</name>
<dbReference type="PROSITE" id="PS50949">
    <property type="entry name" value="HTH_GNTR"/>
    <property type="match status" value="1"/>
</dbReference>
<dbReference type="AlphaFoldDB" id="A0A1M5U083"/>
<protein>
    <submittedName>
        <fullName evidence="5">DNA-binding transcriptional regulator, GntR family</fullName>
    </submittedName>
</protein>
<feature type="domain" description="HTH gntR-type" evidence="4">
    <location>
        <begin position="1"/>
        <end position="67"/>
    </location>
</feature>
<evidence type="ECO:0000313" key="6">
    <source>
        <dbReference type="Proteomes" id="UP000189796"/>
    </source>
</evidence>
<organism evidence="5 6">
    <name type="scientific">Bradyrhizobium erythrophlei</name>
    <dbReference type="NCBI Taxonomy" id="1437360"/>
    <lineage>
        <taxon>Bacteria</taxon>
        <taxon>Pseudomonadati</taxon>
        <taxon>Pseudomonadota</taxon>
        <taxon>Alphaproteobacteria</taxon>
        <taxon>Hyphomicrobiales</taxon>
        <taxon>Nitrobacteraceae</taxon>
        <taxon>Bradyrhizobium</taxon>
    </lineage>
</organism>
<dbReference type="GO" id="GO:0003677">
    <property type="term" value="F:DNA binding"/>
    <property type="evidence" value="ECO:0007669"/>
    <property type="project" value="UniProtKB-KW"/>
</dbReference>
<accession>A0A1M5U083</accession>
<evidence type="ECO:0000256" key="1">
    <source>
        <dbReference type="ARBA" id="ARBA00023015"/>
    </source>
</evidence>
<dbReference type="GO" id="GO:0003700">
    <property type="term" value="F:DNA-binding transcription factor activity"/>
    <property type="evidence" value="ECO:0007669"/>
    <property type="project" value="InterPro"/>
</dbReference>
<dbReference type="InterPro" id="IPR036390">
    <property type="entry name" value="WH_DNA-bd_sf"/>
</dbReference>
<sequence length="214" mass="24100">MLHDEVISRLRHILTEGEIAPGAKIPERELCASLGISRTPLREALKVLAAEGLVVLLPNRGSRAAKLTQKDVKELFEVCEALEATAGELACPRISDEQLREIGVLQVSMVEHYRARDLLSYYRCNRLIHESIVRAADNAVLAGFYESVSARIRRARFITPMSPEHWALAVQEHEGILNALQRRDASGLAHILRTHLRRKREEVVQAGFAEARHY</sequence>
<dbReference type="SUPFAM" id="SSF46785">
    <property type="entry name" value="Winged helix' DNA-binding domain"/>
    <property type="match status" value="1"/>
</dbReference>
<keyword evidence="1" id="KW-0805">Transcription regulation</keyword>
<evidence type="ECO:0000256" key="3">
    <source>
        <dbReference type="ARBA" id="ARBA00023163"/>
    </source>
</evidence>
<evidence type="ECO:0000259" key="4">
    <source>
        <dbReference type="PROSITE" id="PS50949"/>
    </source>
</evidence>
<dbReference type="Proteomes" id="UP000189796">
    <property type="component" value="Chromosome I"/>
</dbReference>
<reference evidence="5 6" key="1">
    <citation type="submission" date="2016-11" db="EMBL/GenBank/DDBJ databases">
        <authorList>
            <person name="Jaros S."/>
            <person name="Januszkiewicz K."/>
            <person name="Wedrychowicz H."/>
        </authorList>
    </citation>
    <scope>NUCLEOTIDE SEQUENCE [LARGE SCALE GENOMIC DNA]</scope>
    <source>
        <strain evidence="5 6">GAS138</strain>
    </source>
</reference>
<dbReference type="InterPro" id="IPR011711">
    <property type="entry name" value="GntR_C"/>
</dbReference>
<dbReference type="EMBL" id="LT670817">
    <property type="protein sequence ID" value="SHH56368.1"/>
    <property type="molecule type" value="Genomic_DNA"/>
</dbReference>
<dbReference type="RefSeq" id="WP_079607472.1">
    <property type="nucleotide sequence ID" value="NZ_LT670817.1"/>
</dbReference>
<dbReference type="Gene3D" id="1.20.120.530">
    <property type="entry name" value="GntR ligand-binding domain-like"/>
    <property type="match status" value="1"/>
</dbReference>
<dbReference type="Pfam" id="PF07729">
    <property type="entry name" value="FCD"/>
    <property type="match status" value="1"/>
</dbReference>
<dbReference type="PANTHER" id="PTHR43537">
    <property type="entry name" value="TRANSCRIPTIONAL REGULATOR, GNTR FAMILY"/>
    <property type="match status" value="1"/>
</dbReference>
<dbReference type="InterPro" id="IPR000524">
    <property type="entry name" value="Tscrpt_reg_HTH_GntR"/>
</dbReference>
<keyword evidence="3" id="KW-0804">Transcription</keyword>
<dbReference type="InterPro" id="IPR008920">
    <property type="entry name" value="TF_FadR/GntR_C"/>
</dbReference>
<dbReference type="Pfam" id="PF00392">
    <property type="entry name" value="GntR"/>
    <property type="match status" value="1"/>
</dbReference>
<dbReference type="OrthoDB" id="8114900at2"/>
<keyword evidence="2 5" id="KW-0238">DNA-binding</keyword>
<dbReference type="Gene3D" id="1.10.10.10">
    <property type="entry name" value="Winged helix-like DNA-binding domain superfamily/Winged helix DNA-binding domain"/>
    <property type="match status" value="1"/>
</dbReference>
<gene>
    <name evidence="5" type="ORF">SAMN05443248_5228</name>
</gene>
<dbReference type="SMART" id="SM00345">
    <property type="entry name" value="HTH_GNTR"/>
    <property type="match status" value="1"/>
</dbReference>
<evidence type="ECO:0000256" key="2">
    <source>
        <dbReference type="ARBA" id="ARBA00023125"/>
    </source>
</evidence>
<dbReference type="CDD" id="cd07377">
    <property type="entry name" value="WHTH_GntR"/>
    <property type="match status" value="1"/>
</dbReference>
<evidence type="ECO:0000313" key="5">
    <source>
        <dbReference type="EMBL" id="SHH56368.1"/>
    </source>
</evidence>
<dbReference type="PRINTS" id="PR00035">
    <property type="entry name" value="HTHGNTR"/>
</dbReference>
<dbReference type="SMART" id="SM00895">
    <property type="entry name" value="FCD"/>
    <property type="match status" value="1"/>
</dbReference>
<proteinExistence type="predicted"/>
<dbReference type="InterPro" id="IPR036388">
    <property type="entry name" value="WH-like_DNA-bd_sf"/>
</dbReference>